<gene>
    <name evidence="10" type="ORF">GCM10023191_069150</name>
</gene>
<keyword evidence="7 9" id="KW-0472">Membrane</keyword>
<evidence type="ECO:0000256" key="4">
    <source>
        <dbReference type="ARBA" id="ARBA00022475"/>
    </source>
</evidence>
<feature type="compositionally biased region" description="Basic and acidic residues" evidence="8">
    <location>
        <begin position="7"/>
        <end position="16"/>
    </location>
</feature>
<keyword evidence="11" id="KW-1185">Reference proteome</keyword>
<evidence type="ECO:0000313" key="11">
    <source>
        <dbReference type="Proteomes" id="UP001500503"/>
    </source>
</evidence>
<feature type="transmembrane region" description="Helical" evidence="9">
    <location>
        <begin position="285"/>
        <end position="306"/>
    </location>
</feature>
<comment type="subcellular location">
    <subcellularLocation>
        <location evidence="1">Cell membrane</location>
        <topology evidence="1">Multi-pass membrane protein</topology>
    </subcellularLocation>
</comment>
<evidence type="ECO:0000256" key="6">
    <source>
        <dbReference type="ARBA" id="ARBA00022989"/>
    </source>
</evidence>
<feature type="region of interest" description="Disordered" evidence="8">
    <location>
        <begin position="104"/>
        <end position="200"/>
    </location>
</feature>
<feature type="compositionally biased region" description="Low complexity" evidence="8">
    <location>
        <begin position="46"/>
        <end position="62"/>
    </location>
</feature>
<keyword evidence="3" id="KW-0813">Transport</keyword>
<protein>
    <recommendedName>
        <fullName evidence="12">AI-2E family transporter</fullName>
    </recommendedName>
</protein>
<sequence length="566" mass="59297">MPEELPESDRRADRGLLARARRRTKEPADEAGSDTANSETPETDASETGAAGAAHEASSETGTPREDGCGASDETGDGRSKPGTAATDQVKRLVLWGRRMWAQRQKISGTTGGTTGGAQPGGLAATGRPGRSTAPGAASTTTVADGTAAATTTAPDGPASTAAADQTIATLAEGTAAIPEEDGGLARRRSRDGEADPITDMKARQREAGVDERFPFGRPGRPLTRNHPFVFGFYGALGVLAAYILVQALTNARSVIILIVVALFLAVGLNPGVEALERIGVARRWSVLLVFLALVGFFVAFGFAIVPPLSEQTTAIIHNLTSGHGYLEQLQNNPKLRDLDQRYHLLDKARTALESKDLGTRAANGVVGVGQVVVSGVFSTLTVLILTLYFLTSLPSITGFMYRLAPRSRRARVALLGDEILARIGGYVAGNLLISLIAGVTTYIFLLIVGVPYALALALLVAITDLIPLVGATIGAVFVTAISFFSGLWVGIATAIFFVIYQQVENYVVQPRVMKRSVDVQPAVTIIAALIGGALLGVIGALLAIPAAAAVALILREVVMPRQEES</sequence>
<keyword evidence="5 9" id="KW-0812">Transmembrane</keyword>
<evidence type="ECO:0000256" key="9">
    <source>
        <dbReference type="SAM" id="Phobius"/>
    </source>
</evidence>
<evidence type="ECO:0000256" key="8">
    <source>
        <dbReference type="SAM" id="MobiDB-lite"/>
    </source>
</evidence>
<evidence type="ECO:0000256" key="5">
    <source>
        <dbReference type="ARBA" id="ARBA00022692"/>
    </source>
</evidence>
<dbReference type="Pfam" id="PF01594">
    <property type="entry name" value="AI-2E_transport"/>
    <property type="match status" value="1"/>
</dbReference>
<feature type="transmembrane region" description="Helical" evidence="9">
    <location>
        <begin position="522"/>
        <end position="555"/>
    </location>
</feature>
<evidence type="ECO:0000256" key="7">
    <source>
        <dbReference type="ARBA" id="ARBA00023136"/>
    </source>
</evidence>
<dbReference type="PANTHER" id="PTHR21716:SF53">
    <property type="entry name" value="PERMEASE PERM-RELATED"/>
    <property type="match status" value="1"/>
</dbReference>
<feature type="region of interest" description="Disordered" evidence="8">
    <location>
        <begin position="1"/>
        <end position="92"/>
    </location>
</feature>
<feature type="transmembrane region" description="Helical" evidence="9">
    <location>
        <begin position="475"/>
        <end position="502"/>
    </location>
</feature>
<keyword evidence="4" id="KW-1003">Cell membrane</keyword>
<evidence type="ECO:0000256" key="1">
    <source>
        <dbReference type="ARBA" id="ARBA00004651"/>
    </source>
</evidence>
<feature type="transmembrane region" description="Helical" evidence="9">
    <location>
        <begin position="372"/>
        <end position="392"/>
    </location>
</feature>
<dbReference type="EMBL" id="BAABHF010000043">
    <property type="protein sequence ID" value="GAA4508851.1"/>
    <property type="molecule type" value="Genomic_DNA"/>
</dbReference>
<comment type="caution">
    <text evidence="10">The sequence shown here is derived from an EMBL/GenBank/DDBJ whole genome shotgun (WGS) entry which is preliminary data.</text>
</comment>
<dbReference type="RefSeq" id="WP_345471064.1">
    <property type="nucleotide sequence ID" value="NZ_BAABHF010000043.1"/>
</dbReference>
<feature type="transmembrane region" description="Helical" evidence="9">
    <location>
        <begin position="228"/>
        <end position="249"/>
    </location>
</feature>
<feature type="compositionally biased region" description="Low complexity" evidence="8">
    <location>
        <begin position="137"/>
        <end position="164"/>
    </location>
</feature>
<organism evidence="10 11">
    <name type="scientific">Actinoallomurus oryzae</name>
    <dbReference type="NCBI Taxonomy" id="502180"/>
    <lineage>
        <taxon>Bacteria</taxon>
        <taxon>Bacillati</taxon>
        <taxon>Actinomycetota</taxon>
        <taxon>Actinomycetes</taxon>
        <taxon>Streptosporangiales</taxon>
        <taxon>Thermomonosporaceae</taxon>
        <taxon>Actinoallomurus</taxon>
    </lineage>
</organism>
<name>A0ABP8QRE8_9ACTN</name>
<dbReference type="PANTHER" id="PTHR21716">
    <property type="entry name" value="TRANSMEMBRANE PROTEIN"/>
    <property type="match status" value="1"/>
</dbReference>
<feature type="compositionally biased region" description="Basic and acidic residues" evidence="8">
    <location>
        <begin position="191"/>
        <end position="200"/>
    </location>
</feature>
<evidence type="ECO:0008006" key="12">
    <source>
        <dbReference type="Google" id="ProtNLM"/>
    </source>
</evidence>
<accession>A0ABP8QRE8</accession>
<reference evidence="11" key="1">
    <citation type="journal article" date="2019" name="Int. J. Syst. Evol. Microbiol.">
        <title>The Global Catalogue of Microorganisms (GCM) 10K type strain sequencing project: providing services to taxonomists for standard genome sequencing and annotation.</title>
        <authorList>
            <consortium name="The Broad Institute Genomics Platform"/>
            <consortium name="The Broad Institute Genome Sequencing Center for Infectious Disease"/>
            <person name="Wu L."/>
            <person name="Ma J."/>
        </authorList>
    </citation>
    <scope>NUCLEOTIDE SEQUENCE [LARGE SCALE GENOMIC DNA]</scope>
    <source>
        <strain evidence="11">JCM 17933</strain>
    </source>
</reference>
<dbReference type="Proteomes" id="UP001500503">
    <property type="component" value="Unassembled WGS sequence"/>
</dbReference>
<evidence type="ECO:0000256" key="2">
    <source>
        <dbReference type="ARBA" id="ARBA00009773"/>
    </source>
</evidence>
<feature type="compositionally biased region" description="Gly residues" evidence="8">
    <location>
        <begin position="110"/>
        <end position="120"/>
    </location>
</feature>
<comment type="similarity">
    <text evidence="2">Belongs to the autoinducer-2 exporter (AI-2E) (TC 2.A.86) family.</text>
</comment>
<evidence type="ECO:0000313" key="10">
    <source>
        <dbReference type="EMBL" id="GAA4508851.1"/>
    </source>
</evidence>
<dbReference type="InterPro" id="IPR002549">
    <property type="entry name" value="AI-2E-like"/>
</dbReference>
<evidence type="ECO:0000256" key="3">
    <source>
        <dbReference type="ARBA" id="ARBA00022448"/>
    </source>
</evidence>
<keyword evidence="6 9" id="KW-1133">Transmembrane helix</keyword>
<proteinExistence type="inferred from homology"/>
<feature type="transmembrane region" description="Helical" evidence="9">
    <location>
        <begin position="255"/>
        <end position="273"/>
    </location>
</feature>